<dbReference type="PANTHER" id="PTHR47691">
    <property type="entry name" value="REGULATOR-RELATED"/>
    <property type="match status" value="1"/>
</dbReference>
<dbReference type="SMART" id="SM00220">
    <property type="entry name" value="S_TKc"/>
    <property type="match status" value="1"/>
</dbReference>
<dbReference type="Pfam" id="PF25872">
    <property type="entry name" value="HTH_77"/>
    <property type="match status" value="1"/>
</dbReference>
<dbReference type="Gene3D" id="1.25.40.10">
    <property type="entry name" value="Tetratricopeptide repeat domain"/>
    <property type="match status" value="1"/>
</dbReference>
<evidence type="ECO:0000259" key="3">
    <source>
        <dbReference type="PROSITE" id="PS50043"/>
    </source>
</evidence>
<dbReference type="InterPro" id="IPR000719">
    <property type="entry name" value="Prot_kinase_dom"/>
</dbReference>
<dbReference type="InterPro" id="IPR027417">
    <property type="entry name" value="P-loop_NTPase"/>
</dbReference>
<dbReference type="SUPFAM" id="SSF52540">
    <property type="entry name" value="P-loop containing nucleoside triphosphate hydrolases"/>
    <property type="match status" value="1"/>
</dbReference>
<gene>
    <name evidence="4" type="ORF">ACFYTH_15825</name>
</gene>
<proteinExistence type="predicted"/>
<dbReference type="GO" id="GO:0016301">
    <property type="term" value="F:kinase activity"/>
    <property type="evidence" value="ECO:0007669"/>
    <property type="project" value="UniProtKB-KW"/>
</dbReference>
<evidence type="ECO:0000256" key="1">
    <source>
        <dbReference type="SAM" id="MobiDB-lite"/>
    </source>
</evidence>
<feature type="domain" description="HTH luxR-type" evidence="3">
    <location>
        <begin position="1015"/>
        <end position="1080"/>
    </location>
</feature>
<feature type="region of interest" description="Disordered" evidence="1">
    <location>
        <begin position="298"/>
        <end position="325"/>
    </location>
</feature>
<accession>A0ABW6NKJ6</accession>
<dbReference type="InterPro" id="IPR036388">
    <property type="entry name" value="WH-like_DNA-bd_sf"/>
</dbReference>
<evidence type="ECO:0000313" key="5">
    <source>
        <dbReference type="Proteomes" id="UP001601521"/>
    </source>
</evidence>
<keyword evidence="5" id="KW-1185">Reference proteome</keyword>
<dbReference type="InterPro" id="IPR008271">
    <property type="entry name" value="Ser/Thr_kinase_AS"/>
</dbReference>
<dbReference type="PROSITE" id="PS50043">
    <property type="entry name" value="HTH_LUXR_2"/>
    <property type="match status" value="1"/>
</dbReference>
<dbReference type="InterPro" id="IPR016032">
    <property type="entry name" value="Sig_transdc_resp-reg_C-effctor"/>
</dbReference>
<dbReference type="SUPFAM" id="SSF46894">
    <property type="entry name" value="C-terminal effector domain of the bipartite response regulators"/>
    <property type="match status" value="1"/>
</dbReference>
<keyword evidence="4" id="KW-0808">Transferase</keyword>
<dbReference type="InterPro" id="IPR000792">
    <property type="entry name" value="Tscrpt_reg_LuxR_C"/>
</dbReference>
<protein>
    <submittedName>
        <fullName evidence="4">Protein kinase</fullName>
    </submittedName>
</protein>
<dbReference type="Gene3D" id="1.10.10.10">
    <property type="entry name" value="Winged helix-like DNA-binding domain superfamily/Winged helix DNA-binding domain"/>
    <property type="match status" value="1"/>
</dbReference>
<dbReference type="InterPro" id="IPR058852">
    <property type="entry name" value="HTH_77"/>
</dbReference>
<dbReference type="Proteomes" id="UP001601521">
    <property type="component" value="Unassembled WGS sequence"/>
</dbReference>
<evidence type="ECO:0000259" key="2">
    <source>
        <dbReference type="PROSITE" id="PS50011"/>
    </source>
</evidence>
<dbReference type="InterPro" id="IPR011990">
    <property type="entry name" value="TPR-like_helical_dom_sf"/>
</dbReference>
<feature type="compositionally biased region" description="Basic and acidic residues" evidence="1">
    <location>
        <begin position="298"/>
        <end position="307"/>
    </location>
</feature>
<dbReference type="PRINTS" id="PR00038">
    <property type="entry name" value="HTHLUXR"/>
</dbReference>
<dbReference type="EMBL" id="JBIALX010000005">
    <property type="protein sequence ID" value="MFF0454831.1"/>
    <property type="molecule type" value="Genomic_DNA"/>
</dbReference>
<comment type="caution">
    <text evidence="4">The sequence shown here is derived from an EMBL/GenBank/DDBJ whole genome shotgun (WGS) entry which is preliminary data.</text>
</comment>
<dbReference type="Pfam" id="PF00196">
    <property type="entry name" value="GerE"/>
    <property type="match status" value="1"/>
</dbReference>
<sequence length="1088" mass="118683">MTDEDPQQTRREVVAPLAAELAAAGFQDAVEIARGGFGVVYRCRQEALDRTVAVKVSATELDPDNRARFVREQQAMGRLTGHPNIVTILEVGCTTSGRPYLVMPYHPAASLDRLLREHGPISLRKALSIGVKIAGALESAHHLDIVHRDVKPGNILLTDYGEPALTDFGIAHIAGGFRTAAGTLTGSPAFTAPEVLEGATPSPASDVYGLGATLFSALTGHAAFERRTGENMVTQFLRITTEPVPELRRDGIPEDVAVLVTTAMCRDPGDRPSAAAFGESIRRIQQRLGFPVDDMALRGEPGPDARETGVPTPAPHAGSGRGRGNLPAELTSFINRRNELSEIRNLLTSSRLVTLTGIGGVGKTRLALRAASARRQDFADGTWFVELADVTTLSLLTSVVAATLGIRDEPDASLLEVLIKRLSTTTALLILDNCEQLVEPAAKLTDTVLRNCPDLRILVTSREPLNIAGESVVRVAPLTTPGDEEPAPQRRRFDAMTLFSERAAAAVPGFQLDHKNQAAVAQICARLDGLPLAIELAAARLRSMSAQQIVQHLDDRYALLTHGSRAAPTRQQTLRWCVDWSYDICTPTEQRLWARLAVFAGTFELDAAEQVAGRDLTPHSALDVLSALVDKSILIREEVDTVVRFRMLETLREYGRQRLHESGEYHELRRRHRDWYQQLVLDAEAGWLSHRQPEWIARIDREQSNLRDALSAMLGDETSEAADAALRTTAALYEFWFFRGQYGEGRLWLERAIARTDARSIPDRAKALRADVQLAAAHGDFPAAQNSLQMARLLGEQDAPPSVRAQIDHADGILALIRGDLTRACTSLTNAVEVLPSPKPSVMYVNAMAYLAWAYEMRGDMTQTAAWCRKLLSITETSGELSYRCGALRGLGVAAWQHGDTSRAQRLIHAALQLNRTLNSPVAAAFCLESMAWIVADADPERAAVLLGAVDDIWQVVSRTATIYPTIAPFHQECEQVARRALGVRKFDSTFRRGRSIGMDGAVAVALGQAHTGAASRSPATLTKRERQVADLVAQGLSNKQIAARLVISQRTAEGHVEHILTKLAFTSRAQIAAWVADDAQQRTPDEA</sequence>
<dbReference type="CDD" id="cd14014">
    <property type="entry name" value="STKc_PknB_like"/>
    <property type="match status" value="1"/>
</dbReference>
<dbReference type="SUPFAM" id="SSF56112">
    <property type="entry name" value="Protein kinase-like (PK-like)"/>
    <property type="match status" value="1"/>
</dbReference>
<organism evidence="4 5">
    <name type="scientific">Nocardia africana</name>
    <dbReference type="NCBI Taxonomy" id="134964"/>
    <lineage>
        <taxon>Bacteria</taxon>
        <taxon>Bacillati</taxon>
        <taxon>Actinomycetota</taxon>
        <taxon>Actinomycetes</taxon>
        <taxon>Mycobacteriales</taxon>
        <taxon>Nocardiaceae</taxon>
        <taxon>Nocardia</taxon>
    </lineage>
</organism>
<evidence type="ECO:0000313" key="4">
    <source>
        <dbReference type="EMBL" id="MFF0454831.1"/>
    </source>
</evidence>
<dbReference type="SUPFAM" id="SSF48452">
    <property type="entry name" value="TPR-like"/>
    <property type="match status" value="1"/>
</dbReference>
<dbReference type="PROSITE" id="PS50011">
    <property type="entry name" value="PROTEIN_KINASE_DOM"/>
    <property type="match status" value="1"/>
</dbReference>
<feature type="domain" description="Protein kinase" evidence="2">
    <location>
        <begin position="26"/>
        <end position="288"/>
    </location>
</feature>
<dbReference type="PANTHER" id="PTHR47691:SF3">
    <property type="entry name" value="HTH-TYPE TRANSCRIPTIONAL REGULATOR RV0890C-RELATED"/>
    <property type="match status" value="1"/>
</dbReference>
<dbReference type="Pfam" id="PF00069">
    <property type="entry name" value="Pkinase"/>
    <property type="match status" value="1"/>
</dbReference>
<keyword evidence="4" id="KW-0418">Kinase</keyword>
<dbReference type="PROSITE" id="PS00108">
    <property type="entry name" value="PROTEIN_KINASE_ST"/>
    <property type="match status" value="1"/>
</dbReference>
<name>A0ABW6NKJ6_9NOCA</name>
<dbReference type="RefSeq" id="WP_387251677.1">
    <property type="nucleotide sequence ID" value="NZ_JBIALX010000005.1"/>
</dbReference>
<dbReference type="InterPro" id="IPR011009">
    <property type="entry name" value="Kinase-like_dom_sf"/>
</dbReference>
<dbReference type="PRINTS" id="PR00364">
    <property type="entry name" value="DISEASERSIST"/>
</dbReference>
<dbReference type="Gene3D" id="3.30.200.20">
    <property type="entry name" value="Phosphorylase Kinase, domain 1"/>
    <property type="match status" value="1"/>
</dbReference>
<dbReference type="SMART" id="SM00421">
    <property type="entry name" value="HTH_LUXR"/>
    <property type="match status" value="1"/>
</dbReference>
<dbReference type="CDD" id="cd06170">
    <property type="entry name" value="LuxR_C_like"/>
    <property type="match status" value="1"/>
</dbReference>
<dbReference type="Gene3D" id="1.10.510.10">
    <property type="entry name" value="Transferase(Phosphotransferase) domain 1"/>
    <property type="match status" value="1"/>
</dbReference>
<dbReference type="Gene3D" id="3.40.50.300">
    <property type="entry name" value="P-loop containing nucleotide triphosphate hydrolases"/>
    <property type="match status" value="1"/>
</dbReference>
<reference evidence="4 5" key="1">
    <citation type="submission" date="2024-10" db="EMBL/GenBank/DDBJ databases">
        <title>The Natural Products Discovery Center: Release of the First 8490 Sequenced Strains for Exploring Actinobacteria Biosynthetic Diversity.</title>
        <authorList>
            <person name="Kalkreuter E."/>
            <person name="Kautsar S.A."/>
            <person name="Yang D."/>
            <person name="Bader C.D."/>
            <person name="Teijaro C.N."/>
            <person name="Fluegel L."/>
            <person name="Davis C.M."/>
            <person name="Simpson J.R."/>
            <person name="Lauterbach L."/>
            <person name="Steele A.D."/>
            <person name="Gui C."/>
            <person name="Meng S."/>
            <person name="Li G."/>
            <person name="Viehrig K."/>
            <person name="Ye F."/>
            <person name="Su P."/>
            <person name="Kiefer A.F."/>
            <person name="Nichols A."/>
            <person name="Cepeda A.J."/>
            <person name="Yan W."/>
            <person name="Fan B."/>
            <person name="Jiang Y."/>
            <person name="Adhikari A."/>
            <person name="Zheng C.-J."/>
            <person name="Schuster L."/>
            <person name="Cowan T.M."/>
            <person name="Smanski M.J."/>
            <person name="Chevrette M.G."/>
            <person name="De Carvalho L.P.S."/>
            <person name="Shen B."/>
        </authorList>
    </citation>
    <scope>NUCLEOTIDE SEQUENCE [LARGE SCALE GENOMIC DNA]</scope>
    <source>
        <strain evidence="4 5">NPDC004550</strain>
    </source>
</reference>